<feature type="transmembrane region" description="Helical" evidence="1">
    <location>
        <begin position="57"/>
        <end position="75"/>
    </location>
</feature>
<organism evidence="3 4">
    <name type="scientific">Roseibacillus persicicus</name>
    <dbReference type="NCBI Taxonomy" id="454148"/>
    <lineage>
        <taxon>Bacteria</taxon>
        <taxon>Pseudomonadati</taxon>
        <taxon>Verrucomicrobiota</taxon>
        <taxon>Verrucomicrobiia</taxon>
        <taxon>Verrucomicrobiales</taxon>
        <taxon>Verrucomicrobiaceae</taxon>
        <taxon>Roseibacillus</taxon>
    </lineage>
</organism>
<dbReference type="InterPro" id="IPR029062">
    <property type="entry name" value="Class_I_gatase-like"/>
</dbReference>
<gene>
    <name evidence="3" type="ORF">GCM10007100_01400</name>
</gene>
<evidence type="ECO:0000259" key="2">
    <source>
        <dbReference type="Pfam" id="PF07584"/>
    </source>
</evidence>
<evidence type="ECO:0000256" key="1">
    <source>
        <dbReference type="SAM" id="Phobius"/>
    </source>
</evidence>
<dbReference type="Pfam" id="PF07584">
    <property type="entry name" value="BatA"/>
    <property type="match status" value="1"/>
</dbReference>
<reference evidence="3" key="1">
    <citation type="journal article" date="2014" name="Int. J. Syst. Evol. Microbiol.">
        <title>Complete genome sequence of Corynebacterium casei LMG S-19264T (=DSM 44701T), isolated from a smear-ripened cheese.</title>
        <authorList>
            <consortium name="US DOE Joint Genome Institute (JGI-PGF)"/>
            <person name="Walter F."/>
            <person name="Albersmeier A."/>
            <person name="Kalinowski J."/>
            <person name="Ruckert C."/>
        </authorList>
    </citation>
    <scope>NUCLEOTIDE SEQUENCE</scope>
    <source>
        <strain evidence="3">KCTC 12988</strain>
    </source>
</reference>
<dbReference type="AlphaFoldDB" id="A0A918WEZ1"/>
<dbReference type="EMBL" id="BMXI01000001">
    <property type="protein sequence ID" value="GHC40615.1"/>
    <property type="molecule type" value="Genomic_DNA"/>
</dbReference>
<feature type="transmembrane region" description="Helical" evidence="1">
    <location>
        <begin position="6"/>
        <end position="25"/>
    </location>
</feature>
<dbReference type="PANTHER" id="PTHR37464">
    <property type="entry name" value="BLL2463 PROTEIN"/>
    <property type="match status" value="1"/>
</dbReference>
<keyword evidence="4" id="KW-1185">Reference proteome</keyword>
<feature type="transmembrane region" description="Helical" evidence="1">
    <location>
        <begin position="670"/>
        <end position="692"/>
    </location>
</feature>
<evidence type="ECO:0000313" key="4">
    <source>
        <dbReference type="Proteomes" id="UP000644507"/>
    </source>
</evidence>
<reference evidence="3" key="2">
    <citation type="submission" date="2020-09" db="EMBL/GenBank/DDBJ databases">
        <authorList>
            <person name="Sun Q."/>
            <person name="Kim S."/>
        </authorList>
    </citation>
    <scope>NUCLEOTIDE SEQUENCE</scope>
    <source>
        <strain evidence="3">KCTC 12988</strain>
    </source>
</reference>
<dbReference type="SUPFAM" id="SSF52317">
    <property type="entry name" value="Class I glutamine amidotransferase-like"/>
    <property type="match status" value="1"/>
</dbReference>
<keyword evidence="1" id="KW-1133">Transmembrane helix</keyword>
<protein>
    <recommendedName>
        <fullName evidence="2">Aerotolerance regulator N-terminal domain-containing protein</fullName>
    </recommendedName>
</protein>
<feature type="domain" description="Aerotolerance regulator N-terminal" evidence="2">
    <location>
        <begin position="1"/>
        <end position="77"/>
    </location>
</feature>
<dbReference type="NCBIfam" id="TIGR02226">
    <property type="entry name" value="two_anch"/>
    <property type="match status" value="1"/>
</dbReference>
<comment type="caution">
    <text evidence="3">The sequence shown here is derived from an EMBL/GenBank/DDBJ whole genome shotgun (WGS) entry which is preliminary data.</text>
</comment>
<dbReference type="RefSeq" id="WP_189566371.1">
    <property type="nucleotide sequence ID" value="NZ_BMXI01000001.1"/>
</dbReference>
<keyword evidence="1" id="KW-0472">Membrane</keyword>
<sequence length="704" mass="77800">MTFLANSAMWGLLALASLPFFIHWLSRRFPKKYIFSSLTDLKKSIAGRSRLFKWRHFLYLLLRALAVITLVLAFLEPVTGLKKKGDAEGIRHIVIAIDQSLSMAHQDGNFSTWKRTVTETDKLLSSLDPLDKVNLVMVGRTPETAFAQFSHNTAAARKFLDQQKPLPVEADFKSANSLIAQLADKANGPVEVYYLSDFQRKNWANIHFEKLPAQARLFFIPTTDDAQRANQAILETGLLDRVPVKGQPFSLKARVANYSANNYNGKLEVIASESQSSETLVALAPWGEGEVTLEFPGLAPGIHQLKIRLANDQLALDNVRWMIIEVGEAEETVILSEQAKEGEDISPPVRFLRAAVNPFGKNQGNYRIREVVGETLQASTLSGTSKLLASRMPALSVEEEGVVTSFLSSGGGMILFLDGEHDRENLQRIASEMNGELPLTLTTRLTSANLPDGAMKVARGDFRSPFLRLFEGERRRNLGFLEFYDLYHASPTGEGRILLTYADGTPALAEAQVGLGTLLLCNFSVSELSSNLARQQLFPGWIHDLLANLSPAGSEELDYLAGDQVNTDAWANEVLGRAVLDPDGKELNAKSDIRGERMFINFEAKDPGVYRLPGRGDRTLRAFAVNPSNRESDLRTIDTSILPARAPGSESGALVKANQSYEELRKGRPAFQWFILAALFFLLLESLLHGVLTPQTSTKKALQA</sequence>
<name>A0A918WEZ1_9BACT</name>
<keyword evidence="1" id="KW-0812">Transmembrane</keyword>
<accession>A0A918WEZ1</accession>
<dbReference type="InterPro" id="IPR011933">
    <property type="entry name" value="Double_TM_dom"/>
</dbReference>
<dbReference type="Proteomes" id="UP000644507">
    <property type="component" value="Unassembled WGS sequence"/>
</dbReference>
<dbReference type="PANTHER" id="PTHR37464:SF1">
    <property type="entry name" value="BLL2463 PROTEIN"/>
    <property type="match status" value="1"/>
</dbReference>
<dbReference type="InterPro" id="IPR024163">
    <property type="entry name" value="Aerotolerance_reg_N"/>
</dbReference>
<evidence type="ECO:0000313" key="3">
    <source>
        <dbReference type="EMBL" id="GHC40615.1"/>
    </source>
</evidence>
<proteinExistence type="predicted"/>